<protein>
    <submittedName>
        <fullName evidence="1">Uncharacterized protein</fullName>
    </submittedName>
</protein>
<sequence length="285" mass="32462">MSDTEFREGVEAVPRNFYRESARTDVKKWYNDRLDKIVVARLREESRLGPGAPIFLAHSTGHGLFRHCAVHVNGYKYELRPEERGLSDTQRHYTAVTTYSCFNFEVYKQSMIRNEYPEPGICFYSIAGWTTLPKEEIDGNSHRITETLVNQGCLSATRHNFVWRFVHQIATTKAPYWDWIRRNKLADYLYIQLPALHSDAISVATWAAYLHQMKHSLDPVERQRIETLISVAEGFVDVHIVHSMAVAGIPDRIRGPPDCLIDWGFVEGGHCHAGGHYDGGVGGDG</sequence>
<dbReference type="Proteomes" id="UP000078544">
    <property type="component" value="Unassembled WGS sequence"/>
</dbReference>
<reference evidence="1 2" key="1">
    <citation type="journal article" date="2016" name="Genome Biol. Evol.">
        <title>Divergent and convergent evolution of fungal pathogenicity.</title>
        <authorList>
            <person name="Shang Y."/>
            <person name="Xiao G."/>
            <person name="Zheng P."/>
            <person name="Cen K."/>
            <person name="Zhan S."/>
            <person name="Wang C."/>
        </authorList>
    </citation>
    <scope>NUCLEOTIDE SEQUENCE [LARGE SCALE GENOMIC DNA]</scope>
    <source>
        <strain evidence="1 2">RCEF 2490</strain>
    </source>
</reference>
<dbReference type="EMBL" id="AZGY01000009">
    <property type="protein sequence ID" value="KZZ95527.1"/>
    <property type="molecule type" value="Genomic_DNA"/>
</dbReference>
<name>A0A168BNE2_9HYPO</name>
<comment type="caution">
    <text evidence="1">The sequence shown here is derived from an EMBL/GenBank/DDBJ whole genome shotgun (WGS) entry which is preliminary data.</text>
</comment>
<dbReference type="AlphaFoldDB" id="A0A168BNE2"/>
<dbReference type="OrthoDB" id="3625606at2759"/>
<evidence type="ECO:0000313" key="2">
    <source>
        <dbReference type="Proteomes" id="UP000078544"/>
    </source>
</evidence>
<evidence type="ECO:0000313" key="1">
    <source>
        <dbReference type="EMBL" id="KZZ95527.1"/>
    </source>
</evidence>
<accession>A0A168BNE2</accession>
<organism evidence="1 2">
    <name type="scientific">Moelleriella libera RCEF 2490</name>
    <dbReference type="NCBI Taxonomy" id="1081109"/>
    <lineage>
        <taxon>Eukaryota</taxon>
        <taxon>Fungi</taxon>
        <taxon>Dikarya</taxon>
        <taxon>Ascomycota</taxon>
        <taxon>Pezizomycotina</taxon>
        <taxon>Sordariomycetes</taxon>
        <taxon>Hypocreomycetidae</taxon>
        <taxon>Hypocreales</taxon>
        <taxon>Clavicipitaceae</taxon>
        <taxon>Moelleriella</taxon>
    </lineage>
</organism>
<keyword evidence="2" id="KW-1185">Reference proteome</keyword>
<gene>
    <name evidence="1" type="ORF">AAL_04758</name>
</gene>
<proteinExistence type="predicted"/>